<dbReference type="Proteomes" id="UP001642260">
    <property type="component" value="Unassembled WGS sequence"/>
</dbReference>
<evidence type="ECO:0000256" key="3">
    <source>
        <dbReference type="ARBA" id="ARBA00022840"/>
    </source>
</evidence>
<dbReference type="Pfam" id="PF00579">
    <property type="entry name" value="tRNA-synt_1b"/>
    <property type="match status" value="1"/>
</dbReference>
<keyword evidence="1 6" id="KW-0436">Ligase</keyword>
<dbReference type="GO" id="GO:0005524">
    <property type="term" value="F:ATP binding"/>
    <property type="evidence" value="ECO:0007669"/>
    <property type="project" value="UniProtKB-KW"/>
</dbReference>
<evidence type="ECO:0000256" key="1">
    <source>
        <dbReference type="ARBA" id="ARBA00022598"/>
    </source>
</evidence>
<keyword evidence="3 6" id="KW-0067">ATP-binding</keyword>
<keyword evidence="4 6" id="KW-0648">Protein biosynthesis</keyword>
<feature type="non-terminal residue" evidence="7">
    <location>
        <position position="124"/>
    </location>
</feature>
<dbReference type="GO" id="GO:0004812">
    <property type="term" value="F:aminoacyl-tRNA ligase activity"/>
    <property type="evidence" value="ECO:0007669"/>
    <property type="project" value="UniProtKB-KW"/>
</dbReference>
<evidence type="ECO:0000256" key="5">
    <source>
        <dbReference type="ARBA" id="ARBA00023146"/>
    </source>
</evidence>
<evidence type="ECO:0000256" key="4">
    <source>
        <dbReference type="ARBA" id="ARBA00022917"/>
    </source>
</evidence>
<organism evidence="7 8">
    <name type="scientific">Eruca vesicaria subsp. sativa</name>
    <name type="common">Garden rocket</name>
    <name type="synonym">Eruca sativa</name>
    <dbReference type="NCBI Taxonomy" id="29727"/>
    <lineage>
        <taxon>Eukaryota</taxon>
        <taxon>Viridiplantae</taxon>
        <taxon>Streptophyta</taxon>
        <taxon>Embryophyta</taxon>
        <taxon>Tracheophyta</taxon>
        <taxon>Spermatophyta</taxon>
        <taxon>Magnoliopsida</taxon>
        <taxon>eudicotyledons</taxon>
        <taxon>Gunneridae</taxon>
        <taxon>Pentapetalae</taxon>
        <taxon>rosids</taxon>
        <taxon>malvids</taxon>
        <taxon>Brassicales</taxon>
        <taxon>Brassicaceae</taxon>
        <taxon>Brassiceae</taxon>
        <taxon>Eruca</taxon>
    </lineage>
</organism>
<comment type="caution">
    <text evidence="7">The sequence shown here is derived from an EMBL/GenBank/DDBJ whole genome shotgun (WGS) entry which is preliminary data.</text>
</comment>
<dbReference type="PANTHER" id="PTHR10055">
    <property type="entry name" value="TRYPTOPHANYL-TRNA SYNTHETASE"/>
    <property type="match status" value="1"/>
</dbReference>
<reference evidence="7 8" key="1">
    <citation type="submission" date="2022-03" db="EMBL/GenBank/DDBJ databases">
        <authorList>
            <person name="Macdonald S."/>
            <person name="Ahmed S."/>
            <person name="Newling K."/>
        </authorList>
    </citation>
    <scope>NUCLEOTIDE SEQUENCE [LARGE SCALE GENOMIC DNA]</scope>
</reference>
<dbReference type="Gene3D" id="1.10.240.10">
    <property type="entry name" value="Tyrosyl-Transfer RNA Synthetase"/>
    <property type="match status" value="1"/>
</dbReference>
<keyword evidence="5 6" id="KW-0030">Aminoacyl-tRNA synthetase</keyword>
<dbReference type="SUPFAM" id="SSF52374">
    <property type="entry name" value="Nucleotidylyl transferase"/>
    <property type="match status" value="1"/>
</dbReference>
<evidence type="ECO:0000256" key="2">
    <source>
        <dbReference type="ARBA" id="ARBA00022741"/>
    </source>
</evidence>
<evidence type="ECO:0000313" key="7">
    <source>
        <dbReference type="EMBL" id="CAH8354289.1"/>
    </source>
</evidence>
<evidence type="ECO:0000313" key="8">
    <source>
        <dbReference type="Proteomes" id="UP001642260"/>
    </source>
</evidence>
<comment type="similarity">
    <text evidence="6">Belongs to the class-I aminoacyl-tRNA synthetase family.</text>
</comment>
<protein>
    <submittedName>
        <fullName evidence="7">Uncharacterized protein</fullName>
    </submittedName>
</protein>
<dbReference type="InterPro" id="IPR002305">
    <property type="entry name" value="aa-tRNA-synth_Ic"/>
</dbReference>
<gene>
    <name evidence="7" type="ORF">ERUC_LOCUS20044</name>
</gene>
<accession>A0ABC8K7C7</accession>
<dbReference type="EMBL" id="CAKOAT010190710">
    <property type="protein sequence ID" value="CAH8354289.1"/>
    <property type="molecule type" value="Genomic_DNA"/>
</dbReference>
<proteinExistence type="inferred from homology"/>
<name>A0ABC8K7C7_ERUVS</name>
<dbReference type="PANTHER" id="PTHR10055:SF12">
    <property type="entry name" value="TRYPTOPHAN--TRNA LIGASE"/>
    <property type="match status" value="1"/>
</dbReference>
<sequence>MSANNPNSAIYLIDTAKEINKKVQYVKLMRLHVHVNSAFSGGKDNPAEQAKFEADLEVDTPLKYLNFFLDDDTELEHIKKEYGEGRMLSGEVKQRLTEVLTEIVERHRKARAAVTDEMVDTFMV</sequence>
<dbReference type="AlphaFoldDB" id="A0ABC8K7C7"/>
<evidence type="ECO:0000256" key="6">
    <source>
        <dbReference type="RuleBase" id="RU363036"/>
    </source>
</evidence>
<keyword evidence="8" id="KW-1185">Reference proteome</keyword>
<dbReference type="GO" id="GO:0006412">
    <property type="term" value="P:translation"/>
    <property type="evidence" value="ECO:0007669"/>
    <property type="project" value="UniProtKB-KW"/>
</dbReference>
<keyword evidence="2 6" id="KW-0547">Nucleotide-binding</keyword>